<dbReference type="PROSITE" id="PS50995">
    <property type="entry name" value="HTH_MARR_2"/>
    <property type="match status" value="1"/>
</dbReference>
<keyword evidence="2" id="KW-0238">DNA-binding</keyword>
<dbReference type="InterPro" id="IPR023187">
    <property type="entry name" value="Tscrpt_reg_MarR-type_CS"/>
</dbReference>
<sequence length="154" mass="16805">MPRLTSAELIEELSLEGRGLARLLTEERVQPFLGLDLTLSQLKTLLLVASGMAHTGRELADRLRVSAPSVSAGVDRLVELGYLSRAESANDRRVKTLAPTRRGSDLYNEIVDHRAASDELLRTLDPDDLAALVRGISALRRAAQVHLSPAERSS</sequence>
<dbReference type="PRINTS" id="PR00598">
    <property type="entry name" value="HTHMARR"/>
</dbReference>
<dbReference type="InterPro" id="IPR036390">
    <property type="entry name" value="WH_DNA-bd_sf"/>
</dbReference>
<keyword evidence="1" id="KW-0805">Transcription regulation</keyword>
<evidence type="ECO:0000256" key="1">
    <source>
        <dbReference type="ARBA" id="ARBA00023015"/>
    </source>
</evidence>
<name>A0A5C8HSQ6_9MICO</name>
<evidence type="ECO:0000259" key="4">
    <source>
        <dbReference type="PROSITE" id="PS50995"/>
    </source>
</evidence>
<dbReference type="InterPro" id="IPR039422">
    <property type="entry name" value="MarR/SlyA-like"/>
</dbReference>
<dbReference type="SUPFAM" id="SSF46785">
    <property type="entry name" value="Winged helix' DNA-binding domain"/>
    <property type="match status" value="1"/>
</dbReference>
<evidence type="ECO:0000313" key="6">
    <source>
        <dbReference type="Proteomes" id="UP000321949"/>
    </source>
</evidence>
<dbReference type="GO" id="GO:0003700">
    <property type="term" value="F:DNA-binding transcription factor activity"/>
    <property type="evidence" value="ECO:0007669"/>
    <property type="project" value="InterPro"/>
</dbReference>
<evidence type="ECO:0000313" key="5">
    <source>
        <dbReference type="EMBL" id="TXK08984.1"/>
    </source>
</evidence>
<dbReference type="Pfam" id="PF12802">
    <property type="entry name" value="MarR_2"/>
    <property type="match status" value="1"/>
</dbReference>
<dbReference type="EMBL" id="VRSX01000006">
    <property type="protein sequence ID" value="TXK08984.1"/>
    <property type="molecule type" value="Genomic_DNA"/>
</dbReference>
<keyword evidence="3" id="KW-0804">Transcription</keyword>
<accession>A0A5C8HSQ6</accession>
<dbReference type="PANTHER" id="PTHR33164">
    <property type="entry name" value="TRANSCRIPTIONAL REGULATOR, MARR FAMILY"/>
    <property type="match status" value="1"/>
</dbReference>
<reference evidence="5 6" key="1">
    <citation type="submission" date="2019-08" db="EMBL/GenBank/DDBJ databases">
        <authorList>
            <person name="Dong K."/>
        </authorList>
    </citation>
    <scope>NUCLEOTIDE SEQUENCE [LARGE SCALE GENOMIC DNA]</scope>
    <source>
        <strain evidence="5 6">K-1</strain>
    </source>
</reference>
<keyword evidence="6" id="KW-1185">Reference proteome</keyword>
<dbReference type="PANTHER" id="PTHR33164:SF57">
    <property type="entry name" value="MARR-FAMILY TRANSCRIPTIONAL REGULATOR"/>
    <property type="match status" value="1"/>
</dbReference>
<dbReference type="AlphaFoldDB" id="A0A5C8HSQ6"/>
<organism evidence="5 6">
    <name type="scientific">Microbacterium saccharophilum</name>
    <dbReference type="NCBI Taxonomy" id="1213358"/>
    <lineage>
        <taxon>Bacteria</taxon>
        <taxon>Bacillati</taxon>
        <taxon>Actinomycetota</taxon>
        <taxon>Actinomycetes</taxon>
        <taxon>Micrococcales</taxon>
        <taxon>Microbacteriaceae</taxon>
        <taxon>Microbacterium</taxon>
    </lineage>
</organism>
<evidence type="ECO:0000256" key="2">
    <source>
        <dbReference type="ARBA" id="ARBA00023125"/>
    </source>
</evidence>
<dbReference type="GO" id="GO:0003677">
    <property type="term" value="F:DNA binding"/>
    <property type="evidence" value="ECO:0007669"/>
    <property type="project" value="UniProtKB-KW"/>
</dbReference>
<gene>
    <name evidence="5" type="ORF">FVP74_12665</name>
</gene>
<protein>
    <submittedName>
        <fullName evidence="5">MarR family transcriptional regulator</fullName>
    </submittedName>
</protein>
<dbReference type="PROSITE" id="PS01117">
    <property type="entry name" value="HTH_MARR_1"/>
    <property type="match status" value="1"/>
</dbReference>
<dbReference type="InterPro" id="IPR036388">
    <property type="entry name" value="WH-like_DNA-bd_sf"/>
</dbReference>
<dbReference type="GO" id="GO:0006950">
    <property type="term" value="P:response to stress"/>
    <property type="evidence" value="ECO:0007669"/>
    <property type="project" value="TreeGrafter"/>
</dbReference>
<feature type="domain" description="HTH marR-type" evidence="4">
    <location>
        <begin position="6"/>
        <end position="141"/>
    </location>
</feature>
<dbReference type="Gene3D" id="1.10.10.10">
    <property type="entry name" value="Winged helix-like DNA-binding domain superfamily/Winged helix DNA-binding domain"/>
    <property type="match status" value="1"/>
</dbReference>
<dbReference type="InterPro" id="IPR000835">
    <property type="entry name" value="HTH_MarR-typ"/>
</dbReference>
<dbReference type="SMART" id="SM00347">
    <property type="entry name" value="HTH_MARR"/>
    <property type="match status" value="1"/>
</dbReference>
<dbReference type="Proteomes" id="UP000321949">
    <property type="component" value="Unassembled WGS sequence"/>
</dbReference>
<comment type="caution">
    <text evidence="5">The sequence shown here is derived from an EMBL/GenBank/DDBJ whole genome shotgun (WGS) entry which is preliminary data.</text>
</comment>
<dbReference type="OrthoDB" id="162531at2"/>
<evidence type="ECO:0000256" key="3">
    <source>
        <dbReference type="ARBA" id="ARBA00023163"/>
    </source>
</evidence>
<proteinExistence type="predicted"/>